<reference evidence="3" key="1">
    <citation type="submission" date="2020-04" db="EMBL/GenBank/DDBJ databases">
        <title>Genome Assembly and Annotation of Botryosphaeria dothidea sdau 11-99, a Latent Pathogen of Apple Fruit Ring Rot in China.</title>
        <authorList>
            <person name="Yu C."/>
            <person name="Diao Y."/>
            <person name="Lu Q."/>
            <person name="Zhao J."/>
            <person name="Cui S."/>
            <person name="Peng C."/>
            <person name="He B."/>
            <person name="Liu H."/>
        </authorList>
    </citation>
    <scope>NUCLEOTIDE SEQUENCE [LARGE SCALE GENOMIC DNA]</scope>
    <source>
        <strain evidence="3">Sdau11-99</strain>
    </source>
</reference>
<dbReference type="AlphaFoldDB" id="A0A8H4J0V2"/>
<accession>A0A8H4J0V2</accession>
<comment type="caution">
    <text evidence="3">The sequence shown here is derived from an EMBL/GenBank/DDBJ whole genome shotgun (WGS) entry which is preliminary data.</text>
</comment>
<evidence type="ECO:0000256" key="1">
    <source>
        <dbReference type="SAM" id="Coils"/>
    </source>
</evidence>
<dbReference type="Proteomes" id="UP000572817">
    <property type="component" value="Unassembled WGS sequence"/>
</dbReference>
<dbReference type="EMBL" id="WWBZ02000012">
    <property type="protein sequence ID" value="KAF4310980.1"/>
    <property type="molecule type" value="Genomic_DNA"/>
</dbReference>
<name>A0A8H4J0V2_9PEZI</name>
<sequence>MKSPKSSNDTSQHSTSPAPKRKDSIFTAALNVDQAKKQPSALCAHAQRLERENTSLRARTADYETKMEDLQGLWQQHEWLHQQHQSLEEKHQRLSDQYAKVSSELMMMKIERQIREARLDGLAMPGLERE</sequence>
<feature type="region of interest" description="Disordered" evidence="2">
    <location>
        <begin position="1"/>
        <end position="25"/>
    </location>
</feature>
<evidence type="ECO:0000313" key="4">
    <source>
        <dbReference type="Proteomes" id="UP000572817"/>
    </source>
</evidence>
<gene>
    <name evidence="3" type="ORF">GTA08_BOTSDO13491</name>
</gene>
<organism evidence="3 4">
    <name type="scientific">Botryosphaeria dothidea</name>
    <dbReference type="NCBI Taxonomy" id="55169"/>
    <lineage>
        <taxon>Eukaryota</taxon>
        <taxon>Fungi</taxon>
        <taxon>Dikarya</taxon>
        <taxon>Ascomycota</taxon>
        <taxon>Pezizomycotina</taxon>
        <taxon>Dothideomycetes</taxon>
        <taxon>Dothideomycetes incertae sedis</taxon>
        <taxon>Botryosphaeriales</taxon>
        <taxon>Botryosphaeriaceae</taxon>
        <taxon>Botryosphaeria</taxon>
    </lineage>
</organism>
<feature type="coiled-coil region" evidence="1">
    <location>
        <begin position="46"/>
        <end position="104"/>
    </location>
</feature>
<evidence type="ECO:0000256" key="2">
    <source>
        <dbReference type="SAM" id="MobiDB-lite"/>
    </source>
</evidence>
<proteinExistence type="predicted"/>
<feature type="compositionally biased region" description="Polar residues" evidence="2">
    <location>
        <begin position="1"/>
        <end position="17"/>
    </location>
</feature>
<evidence type="ECO:0000313" key="3">
    <source>
        <dbReference type="EMBL" id="KAF4310980.1"/>
    </source>
</evidence>
<keyword evidence="1" id="KW-0175">Coiled coil</keyword>
<protein>
    <submittedName>
        <fullName evidence="3">Uncharacterized protein</fullName>
    </submittedName>
</protein>
<keyword evidence="4" id="KW-1185">Reference proteome</keyword>